<evidence type="ECO:0000313" key="2">
    <source>
        <dbReference type="Proteomes" id="UP001233172"/>
    </source>
</evidence>
<protein>
    <submittedName>
        <fullName evidence="1">Uncharacterized protein</fullName>
    </submittedName>
</protein>
<accession>A0AAD8F417</accession>
<evidence type="ECO:0000313" key="1">
    <source>
        <dbReference type="EMBL" id="KAK0050957.1"/>
    </source>
</evidence>
<dbReference type="Proteomes" id="UP001233172">
    <property type="component" value="Unassembled WGS sequence"/>
</dbReference>
<dbReference type="EMBL" id="JASAOG010000109">
    <property type="protein sequence ID" value="KAK0050957.1"/>
    <property type="molecule type" value="Genomic_DNA"/>
</dbReference>
<sequence>MSWPLRSAADDSLDLRAHCDFCFVDCGSDFRAVRDGLVDKSGRKDKSAFPAAFVKSLIVRHGQASTLSLSTGHRSRRFTAHFCFQT</sequence>
<keyword evidence="2" id="KW-1185">Reference proteome</keyword>
<reference evidence="1" key="1">
    <citation type="journal article" date="2023" name="PLoS Negl. Trop. Dis.">
        <title>A genome sequence for Biomphalaria pfeifferi, the major vector snail for the human-infecting parasite Schistosoma mansoni.</title>
        <authorList>
            <person name="Bu L."/>
            <person name="Lu L."/>
            <person name="Laidemitt M.R."/>
            <person name="Zhang S.M."/>
            <person name="Mutuku M."/>
            <person name="Mkoji G."/>
            <person name="Steinauer M."/>
            <person name="Loker E.S."/>
        </authorList>
    </citation>
    <scope>NUCLEOTIDE SEQUENCE</scope>
    <source>
        <strain evidence="1">KasaAsao</strain>
    </source>
</reference>
<dbReference type="AlphaFoldDB" id="A0AAD8F417"/>
<comment type="caution">
    <text evidence="1">The sequence shown here is derived from an EMBL/GenBank/DDBJ whole genome shotgun (WGS) entry which is preliminary data.</text>
</comment>
<reference evidence="1" key="2">
    <citation type="submission" date="2023-04" db="EMBL/GenBank/DDBJ databases">
        <authorList>
            <person name="Bu L."/>
            <person name="Lu L."/>
            <person name="Laidemitt M.R."/>
            <person name="Zhang S.M."/>
            <person name="Mutuku M."/>
            <person name="Mkoji G."/>
            <person name="Steinauer M."/>
            <person name="Loker E.S."/>
        </authorList>
    </citation>
    <scope>NUCLEOTIDE SEQUENCE</scope>
    <source>
        <strain evidence="1">KasaAsao</strain>
        <tissue evidence="1">Whole Snail</tissue>
    </source>
</reference>
<name>A0AAD8F417_BIOPF</name>
<proteinExistence type="predicted"/>
<gene>
    <name evidence="1" type="ORF">Bpfe_019683</name>
</gene>
<organism evidence="1 2">
    <name type="scientific">Biomphalaria pfeifferi</name>
    <name type="common">Bloodfluke planorb</name>
    <name type="synonym">Freshwater snail</name>
    <dbReference type="NCBI Taxonomy" id="112525"/>
    <lineage>
        <taxon>Eukaryota</taxon>
        <taxon>Metazoa</taxon>
        <taxon>Spiralia</taxon>
        <taxon>Lophotrochozoa</taxon>
        <taxon>Mollusca</taxon>
        <taxon>Gastropoda</taxon>
        <taxon>Heterobranchia</taxon>
        <taxon>Euthyneura</taxon>
        <taxon>Panpulmonata</taxon>
        <taxon>Hygrophila</taxon>
        <taxon>Lymnaeoidea</taxon>
        <taxon>Planorbidae</taxon>
        <taxon>Biomphalaria</taxon>
    </lineage>
</organism>